<keyword evidence="2" id="KW-1133">Transmembrane helix</keyword>
<comment type="caution">
    <text evidence="3">The sequence shown here is derived from an EMBL/GenBank/DDBJ whole genome shotgun (WGS) entry which is preliminary data.</text>
</comment>
<keyword evidence="4" id="KW-1185">Reference proteome</keyword>
<dbReference type="AlphaFoldDB" id="B4CVG4"/>
<dbReference type="STRING" id="497964.CfE428DRAFT_0651"/>
<dbReference type="EMBL" id="ABVL01000002">
    <property type="protein sequence ID" value="EDY21406.1"/>
    <property type="molecule type" value="Genomic_DNA"/>
</dbReference>
<dbReference type="RefSeq" id="WP_006977978.1">
    <property type="nucleotide sequence ID" value="NZ_ABVL01000002.1"/>
</dbReference>
<sequence length="335" mass="38810">MNYIAPGLRELGRIYNRQYRRARLVRERRRLAHMESQLGLLGWQQADFGTDAQLHVDRLAGVERDQVLLTNESAALGLTLQQLEERRTAERATYETQRAERIATRDPLVPPVEESEKLLSARQKERKDAEEHLNALDREKVTNEEKYRELLAKGNHTSQQEAEVQRLRARVMLLPQETHEWHQKLMATQVEIPRVETELEQRRAMLAVETDALRMLEKNFAESDKAFADEIAKQKRDKQKLEQQINALEKSKTKPYREIGRILADHGIEPANQPEALAGVLGQRGHIAAEEAQIIESLEASRRENPVELWGSWSLLFTLLVLLWGVLWFTLLRGR</sequence>
<protein>
    <submittedName>
        <fullName evidence="3">Uncharacterized protein</fullName>
    </submittedName>
</protein>
<feature type="coiled-coil region" evidence="1">
    <location>
        <begin position="224"/>
        <end position="251"/>
    </location>
</feature>
<reference evidence="3 4" key="1">
    <citation type="journal article" date="2011" name="J. Bacteriol.">
        <title>Genome sequence of Chthoniobacter flavus Ellin428, an aerobic heterotrophic soil bacterium.</title>
        <authorList>
            <person name="Kant R."/>
            <person name="van Passel M.W."/>
            <person name="Palva A."/>
            <person name="Lucas S."/>
            <person name="Lapidus A."/>
            <person name="Glavina Del Rio T."/>
            <person name="Dalin E."/>
            <person name="Tice H."/>
            <person name="Bruce D."/>
            <person name="Goodwin L."/>
            <person name="Pitluck S."/>
            <person name="Larimer F.W."/>
            <person name="Land M.L."/>
            <person name="Hauser L."/>
            <person name="Sangwan P."/>
            <person name="de Vos W.M."/>
            <person name="Janssen P.H."/>
            <person name="Smidt H."/>
        </authorList>
    </citation>
    <scope>NUCLEOTIDE SEQUENCE [LARGE SCALE GENOMIC DNA]</scope>
    <source>
        <strain evidence="3 4">Ellin428</strain>
    </source>
</reference>
<organism evidence="3 4">
    <name type="scientific">Chthoniobacter flavus Ellin428</name>
    <dbReference type="NCBI Taxonomy" id="497964"/>
    <lineage>
        <taxon>Bacteria</taxon>
        <taxon>Pseudomonadati</taxon>
        <taxon>Verrucomicrobiota</taxon>
        <taxon>Spartobacteria</taxon>
        <taxon>Chthoniobacterales</taxon>
        <taxon>Chthoniobacteraceae</taxon>
        <taxon>Chthoniobacter</taxon>
    </lineage>
</organism>
<evidence type="ECO:0000256" key="2">
    <source>
        <dbReference type="SAM" id="Phobius"/>
    </source>
</evidence>
<proteinExistence type="predicted"/>
<accession>B4CVG4</accession>
<keyword evidence="1" id="KW-0175">Coiled coil</keyword>
<dbReference type="InParanoid" id="B4CVG4"/>
<evidence type="ECO:0000313" key="4">
    <source>
        <dbReference type="Proteomes" id="UP000005824"/>
    </source>
</evidence>
<keyword evidence="2" id="KW-0812">Transmembrane</keyword>
<feature type="coiled-coil region" evidence="1">
    <location>
        <begin position="80"/>
        <end position="153"/>
    </location>
</feature>
<dbReference type="Proteomes" id="UP000005824">
    <property type="component" value="Unassembled WGS sequence"/>
</dbReference>
<gene>
    <name evidence="3" type="ORF">CfE428DRAFT_0651</name>
</gene>
<evidence type="ECO:0000256" key="1">
    <source>
        <dbReference type="SAM" id="Coils"/>
    </source>
</evidence>
<name>B4CVG4_9BACT</name>
<evidence type="ECO:0000313" key="3">
    <source>
        <dbReference type="EMBL" id="EDY21406.1"/>
    </source>
</evidence>
<feature type="transmembrane region" description="Helical" evidence="2">
    <location>
        <begin position="310"/>
        <end position="332"/>
    </location>
</feature>
<keyword evidence="2" id="KW-0472">Membrane</keyword>